<dbReference type="PANTHER" id="PTHR11267">
    <property type="entry name" value="T-BOX PROTEIN-RELATED"/>
    <property type="match status" value="1"/>
</dbReference>
<accession>A0A9N9WB53</accession>
<dbReference type="AlphaFoldDB" id="A0A9N9WB53"/>
<evidence type="ECO:0000256" key="5">
    <source>
        <dbReference type="PROSITE-ProRule" id="PRU00201"/>
    </source>
</evidence>
<dbReference type="EMBL" id="OU893342">
    <property type="protein sequence ID" value="CAG9783965.1"/>
    <property type="molecule type" value="Genomic_DNA"/>
</dbReference>
<dbReference type="GO" id="GO:0001708">
    <property type="term" value="P:cell fate specification"/>
    <property type="evidence" value="ECO:0007669"/>
    <property type="project" value="TreeGrafter"/>
</dbReference>
<evidence type="ECO:0000256" key="3">
    <source>
        <dbReference type="ARBA" id="ARBA00023163"/>
    </source>
</evidence>
<sequence length="349" mass="37715">MTLSAARTRMFPSLRVSLAGLDPREEYCVLLELSLVGRRRWRWAGGAWAAAGGAEPQSPRRLMLHPDSPAPGHHWTANPVSFSKLKLTNNTMDAQGHMVLTSMHKYRPRVLVVRARDAAALAWGAPHAAFSFQETEFIAVTAYQGFQWRQGFFGVAPGGRCDVTRHVDGDMLARDANWPVASIPAHNDRITKLKIDNNPFAKGFRACGQSKCKRKNTDSSADGVEPVGSETSEAKRPCSDAASSCSEEGSLRSTSPRSPPLAESPAPLVASPENITPPPPSFYPEFPYLGHLPMTMPISLWPSPPMAAAFSWGPTLPPPPPRAPTPPPAAPAPCRRVKSFTISALLGEG</sequence>
<dbReference type="GO" id="GO:0005634">
    <property type="term" value="C:nucleus"/>
    <property type="evidence" value="ECO:0007669"/>
    <property type="project" value="UniProtKB-SubCell"/>
</dbReference>
<dbReference type="InterPro" id="IPR001699">
    <property type="entry name" value="TF_T-box"/>
</dbReference>
<dbReference type="PROSITE" id="PS50252">
    <property type="entry name" value="TBOX_3"/>
    <property type="match status" value="1"/>
</dbReference>
<evidence type="ECO:0000256" key="6">
    <source>
        <dbReference type="SAM" id="MobiDB-lite"/>
    </source>
</evidence>
<evidence type="ECO:0000256" key="4">
    <source>
        <dbReference type="ARBA" id="ARBA00023242"/>
    </source>
</evidence>
<comment type="subcellular location">
    <subcellularLocation>
        <location evidence="5">Nucleus</location>
    </subcellularLocation>
</comment>
<keyword evidence="1" id="KW-0805">Transcription regulation</keyword>
<gene>
    <name evidence="8" type="ORF">DIATSA_LOCUS2092</name>
</gene>
<dbReference type="Proteomes" id="UP001153714">
    <property type="component" value="Chromosome 11"/>
</dbReference>
<organism evidence="8 9">
    <name type="scientific">Diatraea saccharalis</name>
    <name type="common">sugarcane borer</name>
    <dbReference type="NCBI Taxonomy" id="40085"/>
    <lineage>
        <taxon>Eukaryota</taxon>
        <taxon>Metazoa</taxon>
        <taxon>Ecdysozoa</taxon>
        <taxon>Arthropoda</taxon>
        <taxon>Hexapoda</taxon>
        <taxon>Insecta</taxon>
        <taxon>Pterygota</taxon>
        <taxon>Neoptera</taxon>
        <taxon>Endopterygota</taxon>
        <taxon>Lepidoptera</taxon>
        <taxon>Glossata</taxon>
        <taxon>Ditrysia</taxon>
        <taxon>Pyraloidea</taxon>
        <taxon>Crambidae</taxon>
        <taxon>Crambinae</taxon>
        <taxon>Diatraea</taxon>
    </lineage>
</organism>
<dbReference type="PRINTS" id="PR00937">
    <property type="entry name" value="TBOX"/>
</dbReference>
<keyword evidence="2 5" id="KW-0238">DNA-binding</keyword>
<evidence type="ECO:0000259" key="7">
    <source>
        <dbReference type="PROSITE" id="PS50252"/>
    </source>
</evidence>
<name>A0A9N9WB53_9NEOP</name>
<keyword evidence="4 5" id="KW-0539">Nucleus</keyword>
<comment type="caution">
    <text evidence="5">Lacks conserved residue(s) required for the propagation of feature annotation.</text>
</comment>
<evidence type="ECO:0000256" key="1">
    <source>
        <dbReference type="ARBA" id="ARBA00023015"/>
    </source>
</evidence>
<dbReference type="SMART" id="SM00425">
    <property type="entry name" value="TBOX"/>
    <property type="match status" value="1"/>
</dbReference>
<dbReference type="Gene3D" id="2.60.40.820">
    <property type="entry name" value="Transcription factor, T-box"/>
    <property type="match status" value="2"/>
</dbReference>
<dbReference type="GO" id="GO:0000978">
    <property type="term" value="F:RNA polymerase II cis-regulatory region sequence-specific DNA binding"/>
    <property type="evidence" value="ECO:0007669"/>
    <property type="project" value="InterPro"/>
</dbReference>
<reference evidence="8" key="2">
    <citation type="submission" date="2022-10" db="EMBL/GenBank/DDBJ databases">
        <authorList>
            <consortium name="ENA_rothamsted_submissions"/>
            <consortium name="culmorum"/>
            <person name="King R."/>
        </authorList>
    </citation>
    <scope>NUCLEOTIDE SEQUENCE</scope>
</reference>
<keyword evidence="9" id="KW-1185">Reference proteome</keyword>
<evidence type="ECO:0000313" key="8">
    <source>
        <dbReference type="EMBL" id="CAG9783965.1"/>
    </source>
</evidence>
<feature type="domain" description="T-box" evidence="7">
    <location>
        <begin position="1"/>
        <end position="206"/>
    </location>
</feature>
<dbReference type="InterPro" id="IPR036960">
    <property type="entry name" value="T-box_sf"/>
</dbReference>
<dbReference type="GO" id="GO:0000785">
    <property type="term" value="C:chromatin"/>
    <property type="evidence" value="ECO:0007669"/>
    <property type="project" value="TreeGrafter"/>
</dbReference>
<evidence type="ECO:0000313" key="9">
    <source>
        <dbReference type="Proteomes" id="UP001153714"/>
    </source>
</evidence>
<evidence type="ECO:0000256" key="2">
    <source>
        <dbReference type="ARBA" id="ARBA00023125"/>
    </source>
</evidence>
<protein>
    <recommendedName>
        <fullName evidence="7">T-box domain-containing protein</fullName>
    </recommendedName>
</protein>
<feature type="region of interest" description="Disordered" evidence="6">
    <location>
        <begin position="211"/>
        <end position="276"/>
    </location>
</feature>
<dbReference type="SUPFAM" id="SSF49417">
    <property type="entry name" value="p53-like transcription factors"/>
    <property type="match status" value="1"/>
</dbReference>
<dbReference type="InterPro" id="IPR046360">
    <property type="entry name" value="T-box_DNA-bd"/>
</dbReference>
<dbReference type="GO" id="GO:0000981">
    <property type="term" value="F:DNA-binding transcription factor activity, RNA polymerase II-specific"/>
    <property type="evidence" value="ECO:0007669"/>
    <property type="project" value="TreeGrafter"/>
</dbReference>
<keyword evidence="3" id="KW-0804">Transcription</keyword>
<dbReference type="InterPro" id="IPR008967">
    <property type="entry name" value="p53-like_TF_DNA-bd_sf"/>
</dbReference>
<dbReference type="Pfam" id="PF00907">
    <property type="entry name" value="T-box"/>
    <property type="match status" value="1"/>
</dbReference>
<proteinExistence type="predicted"/>
<dbReference type="PANTHER" id="PTHR11267:SF204">
    <property type="entry name" value="SPADETAIL"/>
    <property type="match status" value="1"/>
</dbReference>
<reference evidence="8" key="1">
    <citation type="submission" date="2021-12" db="EMBL/GenBank/DDBJ databases">
        <authorList>
            <person name="King R."/>
        </authorList>
    </citation>
    <scope>NUCLEOTIDE SEQUENCE</scope>
</reference>
<dbReference type="GO" id="GO:0045893">
    <property type="term" value="P:positive regulation of DNA-templated transcription"/>
    <property type="evidence" value="ECO:0007669"/>
    <property type="project" value="InterPro"/>
</dbReference>
<dbReference type="OrthoDB" id="7442607at2759"/>